<dbReference type="InterPro" id="IPR036116">
    <property type="entry name" value="FN3_sf"/>
</dbReference>
<protein>
    <recommendedName>
        <fullName evidence="17">Neuronal cell adhesion molecule</fullName>
    </recommendedName>
    <alternativeName>
        <fullName evidence="19">Neuronal surface protein Bravo</fullName>
    </alternativeName>
    <alternativeName>
        <fullName evidence="18">NgCAM-related cell adhesion molecule</fullName>
    </alternativeName>
</protein>
<evidence type="ECO:0000256" key="14">
    <source>
        <dbReference type="ARBA" id="ARBA00023157"/>
    </source>
</evidence>
<dbReference type="FunFam" id="2.60.40.10:FF:000332">
    <property type="entry name" value="neuronal cell adhesion molecule isoform X2"/>
    <property type="match status" value="1"/>
</dbReference>
<reference evidence="24" key="1">
    <citation type="submission" date="2019-06" db="EMBL/GenBank/DDBJ databases">
        <authorList>
            <consortium name="Wellcome Sanger Institute Data Sharing"/>
        </authorList>
    </citation>
    <scope>NUCLEOTIDE SEQUENCE [LARGE SCALE GENOMIC DNA]</scope>
</reference>
<dbReference type="CDD" id="cd00063">
    <property type="entry name" value="FN3"/>
    <property type="match status" value="4"/>
</dbReference>
<keyword evidence="9" id="KW-0221">Differentiation</keyword>
<dbReference type="AlphaFoldDB" id="A0A673BT25"/>
<dbReference type="SMART" id="SM00409">
    <property type="entry name" value="IG"/>
    <property type="match status" value="6"/>
</dbReference>
<dbReference type="FunFam" id="2.60.40.10:FF:000038">
    <property type="entry name" value="Neuronal cell adhesion molecule"/>
    <property type="match status" value="1"/>
</dbReference>
<keyword evidence="5" id="KW-0597">Phosphoprotein</keyword>
<evidence type="ECO:0000256" key="3">
    <source>
        <dbReference type="ARBA" id="ARBA00022473"/>
    </source>
</evidence>
<evidence type="ECO:0000256" key="9">
    <source>
        <dbReference type="ARBA" id="ARBA00022782"/>
    </source>
</evidence>
<dbReference type="GO" id="GO:0098632">
    <property type="term" value="F:cell-cell adhesion mediator activity"/>
    <property type="evidence" value="ECO:0007669"/>
    <property type="project" value="TreeGrafter"/>
</dbReference>
<dbReference type="SMART" id="SM00408">
    <property type="entry name" value="IGc2"/>
    <property type="match status" value="6"/>
</dbReference>
<dbReference type="Ensembl" id="ENSSORT00005045441.1">
    <property type="protein sequence ID" value="ENSSORP00005044319.1"/>
    <property type="gene ID" value="ENSSORG00005017137.1"/>
</dbReference>
<evidence type="ECO:0000256" key="6">
    <source>
        <dbReference type="ARBA" id="ARBA00022692"/>
    </source>
</evidence>
<evidence type="ECO:0000256" key="2">
    <source>
        <dbReference type="ARBA" id="ARBA00008588"/>
    </source>
</evidence>
<sequence>MLLPQPPTLTHQSPKDYIIDPRENIIIHCEAKGKPHPSFSWTRNGTHFDIDQDPNVNMRPHSGTMVVDISREKVEHYEGVYQCTARNKHGTAVSNNIVVRQSRSPLWSKERIKPIVVQEGVSLVLPCRPPAGLPPPIIFWMDNNFQRLPQSSRVSQSLNGDLYFSNVLREDSRNDYICYARFPHTQTIQQKQPITVKVLNQDPVDERRPTFLTPSGPSSSKMVLRGQVLEMECIAEGLPTPEISWTKISGDLPAKRTAFLHYQKTLRIVNVSESDAGDYRCTARNRHGFVHHTIHVTVKAAPYWISGAPKNLVLAPGENGVLTCRASGTPKPSITWAMNGIPIENSPKDFSRKVEDDTVIFTDVQVGSSAVYQCNVSNDYGYLLSNAFVNVLSEPPRVLTPAHKVYQVIRNHQALIDCTSFGSPIPKITWFKDSRASTLDGDPYILHDNGTLEIHVAQMHNSGKYTCVARNTLGISENHVYLEVKEPTRILKQPEYKIVQRGRSVVFECKVKHDPSLIPTMTWLKDDGELPDDERLIVDSDSLTITDVTENDAGVYTCIMNTTLDHDSASAELTVVEQPDPPTDLELTDQKKRSVQITWTPGDEHNSPIQKFLIQYEDSLHHRGHWHNLTEVPGTKTTAHLKLSPYAQYTFRVMALNAVGYSRPSFPSRVYKTEPAAPDENPTGVQGFGTEHNNLVISWKPLSGLQSNGPGLHYRVMWRQKFLDSEWTSVTVANNSKFVVSGTPTFVPYELKVQAVNDYGAGPEPVIAHGYSGEDLPVAAPENVQAMILNSTLAEVHWDPVPAKLIRGHLKGYKVYYWRERSLHKHNPHHVEKQILTFSGNHTRGMLPGLHAFSLYSFNVRVYNGKGEGPASPTQKFETPEGVPSAPSSLVITNSNLDSLTLEWNPPHDRNGRLTGYTLKYQPVNNSNELGPVEELALPANETSVTLLNLKYSTRYKFYLNAKTVRGAGPAISQEAVTIMDEAVASRQVDIATQGWFIGLMCAIALLILILLIICFIQRNKGGKYPVKEKEDAHTDPEFQPMKEEDCTFGEYSDNEDHKPLKGSRTPSNGTVKRDDSDDSLVDYGEGGDGQFNEDGSFIGQYSGKSASRDTAEGHESSEAPSPINAMNSLNSFV</sequence>
<dbReference type="Pfam" id="PF07679">
    <property type="entry name" value="I-set"/>
    <property type="match status" value="3"/>
</dbReference>
<dbReference type="GO" id="GO:0030424">
    <property type="term" value="C:axon"/>
    <property type="evidence" value="ECO:0007669"/>
    <property type="project" value="TreeGrafter"/>
</dbReference>
<dbReference type="SUPFAM" id="SSF49265">
    <property type="entry name" value="Fibronectin type III"/>
    <property type="match status" value="2"/>
</dbReference>
<dbReference type="Pfam" id="PF13927">
    <property type="entry name" value="Ig_3"/>
    <property type="match status" value="2"/>
</dbReference>
<evidence type="ECO:0000256" key="21">
    <source>
        <dbReference type="SAM" id="Phobius"/>
    </source>
</evidence>
<dbReference type="FunFam" id="2.60.40.10:FF:000063">
    <property type="entry name" value="neural cell adhesion molecule L1"/>
    <property type="match status" value="1"/>
</dbReference>
<dbReference type="Gene3D" id="2.60.40.10">
    <property type="entry name" value="Immunoglobulins"/>
    <property type="match status" value="10"/>
</dbReference>
<feature type="domain" description="Ig-like" evidence="22">
    <location>
        <begin position="7"/>
        <end position="94"/>
    </location>
</feature>
<comment type="similarity">
    <text evidence="2">Belongs to the immunoglobulin superfamily. L1/neurofascin/NgCAM family.</text>
</comment>
<feature type="domain" description="Ig-like" evidence="22">
    <location>
        <begin position="105"/>
        <end position="195"/>
    </location>
</feature>
<dbReference type="InterPro" id="IPR007110">
    <property type="entry name" value="Ig-like_dom"/>
</dbReference>
<reference evidence="24" key="2">
    <citation type="submission" date="2025-08" db="UniProtKB">
        <authorList>
            <consortium name="Ensembl"/>
        </authorList>
    </citation>
    <scope>IDENTIFICATION</scope>
</reference>
<name>A0A673BT25_9TELE</name>
<keyword evidence="12 21" id="KW-1133">Transmembrane helix</keyword>
<evidence type="ECO:0000256" key="16">
    <source>
        <dbReference type="ARBA" id="ARBA00023319"/>
    </source>
</evidence>
<dbReference type="InterPro" id="IPR003961">
    <property type="entry name" value="FN3_dom"/>
</dbReference>
<keyword evidence="10" id="KW-0130">Cell adhesion</keyword>
<feature type="domain" description="Ig-like" evidence="22">
    <location>
        <begin position="396"/>
        <end position="483"/>
    </location>
</feature>
<evidence type="ECO:0000256" key="4">
    <source>
        <dbReference type="ARBA" id="ARBA00022475"/>
    </source>
</evidence>
<evidence type="ECO:0000313" key="25">
    <source>
        <dbReference type="Proteomes" id="UP000472271"/>
    </source>
</evidence>
<proteinExistence type="inferred from homology"/>
<dbReference type="InterPro" id="IPR013783">
    <property type="entry name" value="Ig-like_fold"/>
</dbReference>
<dbReference type="SMART" id="SM00060">
    <property type="entry name" value="FN3"/>
    <property type="match status" value="4"/>
</dbReference>
<feature type="domain" description="Ig-like" evidence="22">
    <location>
        <begin position="302"/>
        <end position="390"/>
    </location>
</feature>
<dbReference type="PRINTS" id="PR01832">
    <property type="entry name" value="VEGFRECEPTOR"/>
</dbReference>
<dbReference type="FunFam" id="2.60.40.10:FF:000100">
    <property type="entry name" value="Neuronal cell adhesion molecule a"/>
    <property type="match status" value="1"/>
</dbReference>
<dbReference type="Proteomes" id="UP000472271">
    <property type="component" value="Chromosome 6"/>
</dbReference>
<dbReference type="PROSITE" id="PS50853">
    <property type="entry name" value="FN3"/>
    <property type="match status" value="4"/>
</dbReference>
<feature type="domain" description="Fibronectin type-III" evidence="23">
    <location>
        <begin position="678"/>
        <end position="775"/>
    </location>
</feature>
<keyword evidence="3" id="KW-0217">Developmental protein</keyword>
<dbReference type="InterPro" id="IPR036179">
    <property type="entry name" value="Ig-like_dom_sf"/>
</dbReference>
<evidence type="ECO:0000256" key="15">
    <source>
        <dbReference type="ARBA" id="ARBA00023180"/>
    </source>
</evidence>
<feature type="domain" description="Fibronectin type-III" evidence="23">
    <location>
        <begin position="886"/>
        <end position="982"/>
    </location>
</feature>
<keyword evidence="4" id="KW-1003">Cell membrane</keyword>
<dbReference type="FunFam" id="2.60.40.10:FF:000078">
    <property type="entry name" value="Neuronal cell adhesion molecule"/>
    <property type="match status" value="1"/>
</dbReference>
<evidence type="ECO:0000256" key="10">
    <source>
        <dbReference type="ARBA" id="ARBA00022889"/>
    </source>
</evidence>
<dbReference type="InterPro" id="IPR026966">
    <property type="entry name" value="Neurofascin/L1/NrCAM_C"/>
</dbReference>
<evidence type="ECO:0000256" key="1">
    <source>
        <dbReference type="ARBA" id="ARBA00004251"/>
    </source>
</evidence>
<keyword evidence="25" id="KW-1185">Reference proteome</keyword>
<gene>
    <name evidence="24" type="primary">LOC115421065</name>
</gene>
<keyword evidence="16" id="KW-0393">Immunoglobulin domain</keyword>
<comment type="subcellular location">
    <subcellularLocation>
        <location evidence="1">Cell membrane</location>
        <topology evidence="1">Single-pass type I membrane protein</topology>
    </subcellularLocation>
</comment>
<keyword evidence="8" id="KW-0677">Repeat</keyword>
<dbReference type="GO" id="GO:0007420">
    <property type="term" value="P:brain development"/>
    <property type="evidence" value="ECO:0007669"/>
    <property type="project" value="TreeGrafter"/>
</dbReference>
<evidence type="ECO:0000256" key="13">
    <source>
        <dbReference type="ARBA" id="ARBA00023136"/>
    </source>
</evidence>
<dbReference type="Pfam" id="PF13882">
    <property type="entry name" value="Bravo_FIGEY"/>
    <property type="match status" value="1"/>
</dbReference>
<keyword evidence="6 21" id="KW-0812">Transmembrane</keyword>
<evidence type="ECO:0000259" key="22">
    <source>
        <dbReference type="PROSITE" id="PS50835"/>
    </source>
</evidence>
<feature type="transmembrane region" description="Helical" evidence="21">
    <location>
        <begin position="996"/>
        <end position="1017"/>
    </location>
</feature>
<evidence type="ECO:0000256" key="17">
    <source>
        <dbReference type="ARBA" id="ARBA00068417"/>
    </source>
</evidence>
<dbReference type="FunFam" id="2.60.40.10:FF:000057">
    <property type="entry name" value="neural cell adhesion molecule L1"/>
    <property type="match status" value="1"/>
</dbReference>
<evidence type="ECO:0000256" key="11">
    <source>
        <dbReference type="ARBA" id="ARBA00022902"/>
    </source>
</evidence>
<dbReference type="FunFam" id="2.60.40.10:FF:000363">
    <property type="entry name" value="neurofascin isoform X1"/>
    <property type="match status" value="1"/>
</dbReference>
<keyword evidence="14" id="KW-1015">Disulfide bond</keyword>
<evidence type="ECO:0000256" key="12">
    <source>
        <dbReference type="ARBA" id="ARBA00022989"/>
    </source>
</evidence>
<feature type="domain" description="Fibronectin type-III" evidence="23">
    <location>
        <begin position="780"/>
        <end position="882"/>
    </location>
</feature>
<keyword evidence="7" id="KW-0732">Signal</keyword>
<dbReference type="SUPFAM" id="SSF48726">
    <property type="entry name" value="Immunoglobulin"/>
    <property type="match status" value="6"/>
</dbReference>
<feature type="region of interest" description="Disordered" evidence="20">
    <location>
        <begin position="1048"/>
        <end position="1134"/>
    </location>
</feature>
<dbReference type="InterPro" id="IPR013098">
    <property type="entry name" value="Ig_I-set"/>
</dbReference>
<feature type="compositionally biased region" description="Basic and acidic residues" evidence="20">
    <location>
        <begin position="1107"/>
        <end position="1118"/>
    </location>
</feature>
<dbReference type="Pfam" id="PF00041">
    <property type="entry name" value="fn3"/>
    <property type="match status" value="4"/>
</dbReference>
<evidence type="ECO:0000256" key="8">
    <source>
        <dbReference type="ARBA" id="ARBA00022737"/>
    </source>
</evidence>
<dbReference type="FunFam" id="2.60.40.10:FF:000114">
    <property type="entry name" value="Neuronal cell adhesion molecule"/>
    <property type="match status" value="1"/>
</dbReference>
<reference evidence="24" key="3">
    <citation type="submission" date="2025-09" db="UniProtKB">
        <authorList>
            <consortium name="Ensembl"/>
        </authorList>
    </citation>
    <scope>IDENTIFICATION</scope>
</reference>
<organism evidence="24 25">
    <name type="scientific">Sphaeramia orbicularis</name>
    <name type="common">orbiculate cardinalfish</name>
    <dbReference type="NCBI Taxonomy" id="375764"/>
    <lineage>
        <taxon>Eukaryota</taxon>
        <taxon>Metazoa</taxon>
        <taxon>Chordata</taxon>
        <taxon>Craniata</taxon>
        <taxon>Vertebrata</taxon>
        <taxon>Euteleostomi</taxon>
        <taxon>Actinopterygii</taxon>
        <taxon>Neopterygii</taxon>
        <taxon>Teleostei</taxon>
        <taxon>Neoteleostei</taxon>
        <taxon>Acanthomorphata</taxon>
        <taxon>Gobiaria</taxon>
        <taxon>Kurtiformes</taxon>
        <taxon>Apogonoidei</taxon>
        <taxon>Apogonidae</taxon>
        <taxon>Apogoninae</taxon>
        <taxon>Sphaeramia</taxon>
    </lineage>
</organism>
<evidence type="ECO:0000256" key="18">
    <source>
        <dbReference type="ARBA" id="ARBA00080256"/>
    </source>
</evidence>
<accession>A0A673BT25</accession>
<dbReference type="PRINTS" id="PR00014">
    <property type="entry name" value="FNTYPEIII"/>
</dbReference>
<dbReference type="PROSITE" id="PS50835">
    <property type="entry name" value="IG_LIKE"/>
    <property type="match status" value="6"/>
</dbReference>
<feature type="domain" description="Ig-like" evidence="22">
    <location>
        <begin position="209"/>
        <end position="297"/>
    </location>
</feature>
<evidence type="ECO:0000256" key="5">
    <source>
        <dbReference type="ARBA" id="ARBA00022553"/>
    </source>
</evidence>
<keyword evidence="13 21" id="KW-0472">Membrane</keyword>
<dbReference type="InterPro" id="IPR003598">
    <property type="entry name" value="Ig_sub2"/>
</dbReference>
<evidence type="ECO:0000256" key="7">
    <source>
        <dbReference type="ARBA" id="ARBA00022729"/>
    </source>
</evidence>
<dbReference type="PANTHER" id="PTHR44170">
    <property type="entry name" value="PROTEIN SIDEKICK"/>
    <property type="match status" value="1"/>
</dbReference>
<dbReference type="FunFam" id="2.60.40.10:FF:000238">
    <property type="entry name" value="Neuronal cell adhesion molecule"/>
    <property type="match status" value="1"/>
</dbReference>
<evidence type="ECO:0000313" key="24">
    <source>
        <dbReference type="Ensembl" id="ENSSORP00005044319.1"/>
    </source>
</evidence>
<keyword evidence="11" id="KW-0524">Neurogenesis</keyword>
<dbReference type="GO" id="GO:0007411">
    <property type="term" value="P:axon guidance"/>
    <property type="evidence" value="ECO:0007669"/>
    <property type="project" value="TreeGrafter"/>
</dbReference>
<dbReference type="PANTHER" id="PTHR44170:SF15">
    <property type="entry name" value="NEURONAL CELL ADHESION MOLECULE"/>
    <property type="match status" value="1"/>
</dbReference>
<feature type="compositionally biased region" description="Polar residues" evidence="20">
    <location>
        <begin position="1125"/>
        <end position="1134"/>
    </location>
</feature>
<feature type="domain" description="Fibronectin type-III" evidence="23">
    <location>
        <begin position="581"/>
        <end position="676"/>
    </location>
</feature>
<feature type="domain" description="Ig-like" evidence="22">
    <location>
        <begin position="487"/>
        <end position="574"/>
    </location>
</feature>
<evidence type="ECO:0000256" key="20">
    <source>
        <dbReference type="SAM" id="MobiDB-lite"/>
    </source>
</evidence>
<dbReference type="InterPro" id="IPR003599">
    <property type="entry name" value="Ig_sub"/>
</dbReference>
<evidence type="ECO:0000256" key="19">
    <source>
        <dbReference type="ARBA" id="ARBA00081738"/>
    </source>
</evidence>
<dbReference type="FunFam" id="2.60.40.10:FF:000005">
    <property type="entry name" value="Neuronal cell adhesion molecule"/>
    <property type="match status" value="1"/>
</dbReference>
<evidence type="ECO:0000259" key="23">
    <source>
        <dbReference type="PROSITE" id="PS50853"/>
    </source>
</evidence>
<dbReference type="GO" id="GO:0005886">
    <property type="term" value="C:plasma membrane"/>
    <property type="evidence" value="ECO:0007669"/>
    <property type="project" value="UniProtKB-SubCell"/>
</dbReference>
<keyword evidence="15" id="KW-0325">Glycoprotein</keyword>